<proteinExistence type="predicted"/>
<dbReference type="InterPro" id="IPR027417">
    <property type="entry name" value="P-loop_NTPase"/>
</dbReference>
<dbReference type="Pfam" id="PF00004">
    <property type="entry name" value="AAA"/>
    <property type="match status" value="1"/>
</dbReference>
<organism evidence="2 3">
    <name type="scientific">Cyclobacterium qasimii M12-11B</name>
    <dbReference type="NCBI Taxonomy" id="641524"/>
    <lineage>
        <taxon>Bacteria</taxon>
        <taxon>Pseudomonadati</taxon>
        <taxon>Bacteroidota</taxon>
        <taxon>Cytophagia</taxon>
        <taxon>Cytophagales</taxon>
        <taxon>Cyclobacteriaceae</taxon>
        <taxon>Cyclobacterium</taxon>
    </lineage>
</organism>
<dbReference type="EMBL" id="ATNM01000003">
    <property type="protein sequence ID" value="EPR71794.1"/>
    <property type="molecule type" value="Genomic_DNA"/>
</dbReference>
<comment type="caution">
    <text evidence="2">The sequence shown here is derived from an EMBL/GenBank/DDBJ whole genome shotgun (WGS) entry which is preliminary data.</text>
</comment>
<accession>S7WYE6</accession>
<dbReference type="InterPro" id="IPR050747">
    <property type="entry name" value="Mitochondrial_chaperone_BCS1"/>
</dbReference>
<reference evidence="2 3" key="1">
    <citation type="journal article" date="2013" name="Genome Announc.">
        <title>Draft Genome Sequence of Cyclobacterium qasimii Strain M12-11BT, Isolated from Arctic Marine Sediment.</title>
        <authorList>
            <person name="Shivaji S."/>
            <person name="Ara S."/>
            <person name="Singh A."/>
            <person name="Kumar Pinnaka A."/>
        </authorList>
    </citation>
    <scope>NUCLEOTIDE SEQUENCE [LARGE SCALE GENOMIC DNA]</scope>
    <source>
        <strain evidence="2 3">M12-11B</strain>
    </source>
</reference>
<protein>
    <recommendedName>
        <fullName evidence="1">ATPase AAA-type core domain-containing protein</fullName>
    </recommendedName>
</protein>
<feature type="domain" description="ATPase AAA-type core" evidence="1">
    <location>
        <begin position="202"/>
        <end position="322"/>
    </location>
</feature>
<dbReference type="GO" id="GO:0005524">
    <property type="term" value="F:ATP binding"/>
    <property type="evidence" value="ECO:0007669"/>
    <property type="project" value="InterPro"/>
</dbReference>
<dbReference type="AlphaFoldDB" id="S7WYE6"/>
<gene>
    <name evidence="2" type="ORF">ADICYQ_0042</name>
</gene>
<dbReference type="RefSeq" id="WP_020891384.1">
    <property type="nucleotide sequence ID" value="NZ_ATNM01000003.1"/>
</dbReference>
<evidence type="ECO:0000313" key="3">
    <source>
        <dbReference type="Proteomes" id="UP000014974"/>
    </source>
</evidence>
<sequence>MNYLKIQFYKISHDRIIKAFDSHNEFERSSYFTVCYNQIASKLLFDTPLEEQKANMEAVLETIDLNSQKMEVVCKNWNTENTKNADFSKDFPNQYLLKSGSKSLVIWLTLDNEYLSADFLYDSSDLELEHWVISTNHKLRTKFGLNRTPVFKVLSKNGGAFFTEDVRTESFEADLKKMYNDDFLEINELVEESLNTDKAGLILFHGVPGTGKTSYIKHLINTFDEKDFIFIQNEFINELLHPDFISFLLKHRNVVLIIEDAEKVLMNRVQKNESSVVSTILQLTDGLFSDYLNIKIICTFNTSIDKIDTALLRKGRMIAYYEFQPLVAQKANELLKSLNFESTNQELTLADIYNYRNKNFNQVEKGKIGFFK</sequence>
<dbReference type="STRING" id="641524.ADICYQ_0042"/>
<evidence type="ECO:0000259" key="1">
    <source>
        <dbReference type="Pfam" id="PF00004"/>
    </source>
</evidence>
<dbReference type="Gene3D" id="3.40.50.300">
    <property type="entry name" value="P-loop containing nucleotide triphosphate hydrolases"/>
    <property type="match status" value="1"/>
</dbReference>
<dbReference type="Proteomes" id="UP000014974">
    <property type="component" value="Unassembled WGS sequence"/>
</dbReference>
<dbReference type="InterPro" id="IPR003959">
    <property type="entry name" value="ATPase_AAA_core"/>
</dbReference>
<dbReference type="eggNOG" id="COG0464">
    <property type="taxonomic scope" value="Bacteria"/>
</dbReference>
<dbReference type="PANTHER" id="PTHR23070">
    <property type="entry name" value="BCS1 AAA-TYPE ATPASE"/>
    <property type="match status" value="1"/>
</dbReference>
<name>S7WYE6_9BACT</name>
<dbReference type="GO" id="GO:0016887">
    <property type="term" value="F:ATP hydrolysis activity"/>
    <property type="evidence" value="ECO:0007669"/>
    <property type="project" value="InterPro"/>
</dbReference>
<evidence type="ECO:0000313" key="2">
    <source>
        <dbReference type="EMBL" id="EPR71794.1"/>
    </source>
</evidence>
<dbReference type="SUPFAM" id="SSF52540">
    <property type="entry name" value="P-loop containing nucleoside triphosphate hydrolases"/>
    <property type="match status" value="1"/>
</dbReference>